<feature type="compositionally biased region" description="Polar residues" evidence="2">
    <location>
        <begin position="359"/>
        <end position="369"/>
    </location>
</feature>
<gene>
    <name evidence="3" type="ORF">BG011_002456</name>
</gene>
<organism evidence="3 4">
    <name type="scientific">Mortierella polycephala</name>
    <dbReference type="NCBI Taxonomy" id="41804"/>
    <lineage>
        <taxon>Eukaryota</taxon>
        <taxon>Fungi</taxon>
        <taxon>Fungi incertae sedis</taxon>
        <taxon>Mucoromycota</taxon>
        <taxon>Mortierellomycotina</taxon>
        <taxon>Mortierellomycetes</taxon>
        <taxon>Mortierellales</taxon>
        <taxon>Mortierellaceae</taxon>
        <taxon>Mortierella</taxon>
    </lineage>
</organism>
<name>A0A9P6PH32_9FUNG</name>
<protein>
    <recommendedName>
        <fullName evidence="5">CCHC-type domain-containing protein</fullName>
    </recommendedName>
</protein>
<evidence type="ECO:0000313" key="3">
    <source>
        <dbReference type="EMBL" id="KAG0246321.1"/>
    </source>
</evidence>
<feature type="coiled-coil region" evidence="1">
    <location>
        <begin position="1"/>
        <end position="59"/>
    </location>
</feature>
<keyword evidence="4" id="KW-1185">Reference proteome</keyword>
<accession>A0A9P6PH32</accession>
<proteinExistence type="predicted"/>
<dbReference type="Proteomes" id="UP000726737">
    <property type="component" value="Unassembled WGS sequence"/>
</dbReference>
<feature type="compositionally biased region" description="Basic and acidic residues" evidence="2">
    <location>
        <begin position="335"/>
        <end position="353"/>
    </location>
</feature>
<reference evidence="3" key="1">
    <citation type="journal article" date="2020" name="Fungal Divers.">
        <title>Resolving the Mortierellaceae phylogeny through synthesis of multi-gene phylogenetics and phylogenomics.</title>
        <authorList>
            <person name="Vandepol N."/>
            <person name="Liber J."/>
            <person name="Desiro A."/>
            <person name="Na H."/>
            <person name="Kennedy M."/>
            <person name="Barry K."/>
            <person name="Grigoriev I.V."/>
            <person name="Miller A.N."/>
            <person name="O'Donnell K."/>
            <person name="Stajich J.E."/>
            <person name="Bonito G."/>
        </authorList>
    </citation>
    <scope>NUCLEOTIDE SEQUENCE</scope>
    <source>
        <strain evidence="3">KOD948</strain>
    </source>
</reference>
<dbReference type="AlphaFoldDB" id="A0A9P6PH32"/>
<feature type="region of interest" description="Disordered" evidence="2">
    <location>
        <begin position="330"/>
        <end position="369"/>
    </location>
</feature>
<evidence type="ECO:0000256" key="2">
    <source>
        <dbReference type="SAM" id="MobiDB-lite"/>
    </source>
</evidence>
<dbReference type="EMBL" id="JAAAJA010001794">
    <property type="protein sequence ID" value="KAG0246321.1"/>
    <property type="molecule type" value="Genomic_DNA"/>
</dbReference>
<sequence>MSESTHQLKATQKSIENLNLEDDDSMAVDDPELSLQETIQAANSRLKELKEALQITVKQAMGIELRIDFAGPDYDTTADVQNREKLSKDKATLKEKIARYEEIRDTLMSTMATRAEPLTNKGADASNASATTKNVKVTLDDTIPRFGPEERGRGQKYQVIPDAMDFLESFHSKAANIHGENFNAICSRLLNQAVLDNDQRQRLERYLETLPAAELNWTACEQLFTDALLTTLEKDVEVKRKIAKGMLPGESYQRYAWRLDRLIRIYKICESANHANTLKQLKLTIPSNVYDNMTNRFIIAHALSDVNADDVPKEIVGVQQFCVYLEKMTGPDDSDERKHSRIDANHDENEGRPSKRSKSSINEDGDQSSVNKTRKLYECRNGCGRNYSHDTSGCIICGNCKARGHYADKCTSNGFNGQSGQGGIRGGHSR</sequence>
<comment type="caution">
    <text evidence="3">The sequence shown here is derived from an EMBL/GenBank/DDBJ whole genome shotgun (WGS) entry which is preliminary data.</text>
</comment>
<evidence type="ECO:0000313" key="4">
    <source>
        <dbReference type="Proteomes" id="UP000726737"/>
    </source>
</evidence>
<evidence type="ECO:0008006" key="5">
    <source>
        <dbReference type="Google" id="ProtNLM"/>
    </source>
</evidence>
<feature type="non-terminal residue" evidence="3">
    <location>
        <position position="430"/>
    </location>
</feature>
<feature type="coiled-coil region" evidence="1">
    <location>
        <begin position="83"/>
        <end position="110"/>
    </location>
</feature>
<evidence type="ECO:0000256" key="1">
    <source>
        <dbReference type="SAM" id="Coils"/>
    </source>
</evidence>
<dbReference type="OrthoDB" id="2418706at2759"/>
<keyword evidence="1" id="KW-0175">Coiled coil</keyword>